<protein>
    <submittedName>
        <fullName evidence="1">Uncharacterized protein</fullName>
    </submittedName>
</protein>
<sequence>YLGARQLGEPVPLPSETLEQFAPIYKLIGRLQ</sequence>
<comment type="caution">
    <text evidence="1">The sequence shown here is derived from an EMBL/GenBank/DDBJ whole genome shotgun (WGS) entry which is preliminary data.</text>
</comment>
<proteinExistence type="predicted"/>
<evidence type="ECO:0000313" key="1">
    <source>
        <dbReference type="EMBL" id="GAG97247.1"/>
    </source>
</evidence>
<feature type="non-terminal residue" evidence="1">
    <location>
        <position position="1"/>
    </location>
</feature>
<gene>
    <name evidence="1" type="ORF">S01H4_47201</name>
</gene>
<accession>X1CWA4</accession>
<reference evidence="1" key="1">
    <citation type="journal article" date="2014" name="Front. Microbiol.">
        <title>High frequency of phylogenetically diverse reductive dehalogenase-homologous genes in deep subseafloor sedimentary metagenomes.</title>
        <authorList>
            <person name="Kawai M."/>
            <person name="Futagami T."/>
            <person name="Toyoda A."/>
            <person name="Takaki Y."/>
            <person name="Nishi S."/>
            <person name="Hori S."/>
            <person name="Arai W."/>
            <person name="Tsubouchi T."/>
            <person name="Morono Y."/>
            <person name="Uchiyama I."/>
            <person name="Ito T."/>
            <person name="Fujiyama A."/>
            <person name="Inagaki F."/>
            <person name="Takami H."/>
        </authorList>
    </citation>
    <scope>NUCLEOTIDE SEQUENCE</scope>
    <source>
        <strain evidence="1">Expedition CK06-06</strain>
    </source>
</reference>
<organism evidence="1">
    <name type="scientific">marine sediment metagenome</name>
    <dbReference type="NCBI Taxonomy" id="412755"/>
    <lineage>
        <taxon>unclassified sequences</taxon>
        <taxon>metagenomes</taxon>
        <taxon>ecological metagenomes</taxon>
    </lineage>
</organism>
<dbReference type="EMBL" id="BART01026467">
    <property type="protein sequence ID" value="GAG97247.1"/>
    <property type="molecule type" value="Genomic_DNA"/>
</dbReference>
<name>X1CWA4_9ZZZZ</name>
<dbReference type="AlphaFoldDB" id="X1CWA4"/>